<dbReference type="SMART" id="SM00175">
    <property type="entry name" value="RAB"/>
    <property type="match status" value="1"/>
</dbReference>
<name>M3XP00_MUSPF</name>
<dbReference type="AlphaFoldDB" id="M3XP00"/>
<dbReference type="STRING" id="9669.ENSMPUP00000000800"/>
<evidence type="ECO:0000256" key="5">
    <source>
        <dbReference type="ARBA" id="ARBA00023134"/>
    </source>
</evidence>
<keyword evidence="2" id="KW-1003">Cell membrane</keyword>
<dbReference type="PROSITE" id="PS51421">
    <property type="entry name" value="RAS"/>
    <property type="match status" value="1"/>
</dbReference>
<evidence type="ECO:0000256" key="7">
    <source>
        <dbReference type="ARBA" id="ARBA00023288"/>
    </source>
</evidence>
<dbReference type="OrthoDB" id="265044at2759"/>
<dbReference type="InterPro" id="IPR027417">
    <property type="entry name" value="P-loop_NTPase"/>
</dbReference>
<dbReference type="Gene3D" id="3.40.50.300">
    <property type="entry name" value="P-loop containing nucleotide triphosphate hydrolases"/>
    <property type="match status" value="1"/>
</dbReference>
<evidence type="ECO:0000313" key="8">
    <source>
        <dbReference type="Ensembl" id="ENSMPUP00000000800.1"/>
    </source>
</evidence>
<dbReference type="GO" id="GO:0005886">
    <property type="term" value="C:plasma membrane"/>
    <property type="evidence" value="ECO:0007669"/>
    <property type="project" value="UniProtKB-SubCell"/>
</dbReference>
<dbReference type="GO" id="GO:0005525">
    <property type="term" value="F:GTP binding"/>
    <property type="evidence" value="ECO:0007669"/>
    <property type="project" value="UniProtKB-KW"/>
</dbReference>
<evidence type="ECO:0000256" key="4">
    <source>
        <dbReference type="ARBA" id="ARBA00022741"/>
    </source>
</evidence>
<evidence type="ECO:0000256" key="1">
    <source>
        <dbReference type="ARBA" id="ARBA00004193"/>
    </source>
</evidence>
<dbReference type="CTD" id="9077"/>
<proteinExistence type="predicted"/>
<evidence type="ECO:0000256" key="3">
    <source>
        <dbReference type="ARBA" id="ARBA00022481"/>
    </source>
</evidence>
<organism evidence="8">
    <name type="scientific">Mustela putorius furo</name>
    <name type="common">European domestic ferret</name>
    <name type="synonym">Mustela furo</name>
    <dbReference type="NCBI Taxonomy" id="9669"/>
    <lineage>
        <taxon>Eukaryota</taxon>
        <taxon>Metazoa</taxon>
        <taxon>Chordata</taxon>
        <taxon>Craniata</taxon>
        <taxon>Vertebrata</taxon>
        <taxon>Euteleostomi</taxon>
        <taxon>Mammalia</taxon>
        <taxon>Eutheria</taxon>
        <taxon>Laurasiatheria</taxon>
        <taxon>Carnivora</taxon>
        <taxon>Caniformia</taxon>
        <taxon>Musteloidea</taxon>
        <taxon>Mustelidae</taxon>
        <taxon>Mustelinae</taxon>
        <taxon>Mustela</taxon>
    </lineage>
</organism>
<keyword evidence="3" id="KW-0488">Methylation</keyword>
<dbReference type="Ensembl" id="ENSMPUT00000000815.1">
    <property type="protein sequence ID" value="ENSMPUP00000000800.1"/>
    <property type="gene ID" value="ENSMPUG00000000803.1"/>
</dbReference>
<dbReference type="Pfam" id="PF00071">
    <property type="entry name" value="Ras"/>
    <property type="match status" value="1"/>
</dbReference>
<dbReference type="SUPFAM" id="SSF52540">
    <property type="entry name" value="P-loop containing nucleoside triphosphate hydrolases"/>
    <property type="match status" value="1"/>
</dbReference>
<evidence type="ECO:0008006" key="9">
    <source>
        <dbReference type="Google" id="ProtNLM"/>
    </source>
</evidence>
<accession>M3XP00</accession>
<comment type="subcellular location">
    <subcellularLocation>
        <location evidence="1">Cell membrane</location>
        <topology evidence="1">Lipid-anchor</topology>
    </subcellularLocation>
</comment>
<keyword evidence="4" id="KW-0547">Nucleotide-binding</keyword>
<dbReference type="KEGG" id="mpuf:101670271"/>
<dbReference type="OMA" id="TENDYCR"/>
<dbReference type="GO" id="GO:0003924">
    <property type="term" value="F:GTPase activity"/>
    <property type="evidence" value="ECO:0007669"/>
    <property type="project" value="InterPro"/>
</dbReference>
<protein>
    <recommendedName>
        <fullName evidence="9">GTP-binding protein Di-Ras3</fullName>
    </recommendedName>
</protein>
<dbReference type="HOGENOM" id="CLU_041217_9_8_1"/>
<dbReference type="InParanoid" id="M3XP00"/>
<dbReference type="InterPro" id="IPR001806">
    <property type="entry name" value="Small_GTPase"/>
</dbReference>
<sequence length="237" mass="26540">MGNSCFGYKKWPIRRLRPLPTLIIIPALMPQNKNKDCCVVLGTAGVGKSVSVQRWVRVNFPDAYLPTIADTDLHVLSSNHGVGALYSTEATGSPRYPGLQRLAVARGPAVFLVYSANKKQTVEELKPFYKLIYKVKDNTLHEYPIVLVDSKCQESRWESMVSAACALEWNCAFLETSAEMDISVQEIFHTLPNQEKMPAACLHHPQKKSLMPETAEKLLNKCTVMSRRCRMPPGQSC</sequence>
<keyword evidence="5" id="KW-0342">GTP-binding</keyword>
<keyword evidence="6" id="KW-0472">Membrane</keyword>
<reference evidence="8" key="1">
    <citation type="submission" date="2024-06" db="UniProtKB">
        <authorList>
            <consortium name="Ensembl"/>
        </authorList>
    </citation>
    <scope>IDENTIFICATION</scope>
</reference>
<evidence type="ECO:0000256" key="2">
    <source>
        <dbReference type="ARBA" id="ARBA00022475"/>
    </source>
</evidence>
<dbReference type="InterPro" id="IPR052236">
    <property type="entry name" value="Small_GTPase_RasD"/>
</dbReference>
<dbReference type="EMBL" id="AEYP01057091">
    <property type="status" value="NOT_ANNOTATED_CDS"/>
    <property type="molecule type" value="Genomic_DNA"/>
</dbReference>
<dbReference type="GeneTree" id="ENSGT00940000164094"/>
<evidence type="ECO:0000256" key="6">
    <source>
        <dbReference type="ARBA" id="ARBA00023136"/>
    </source>
</evidence>
<dbReference type="RefSeq" id="XP_004763044.2">
    <property type="nucleotide sequence ID" value="XM_004762987.3"/>
</dbReference>
<keyword evidence="7" id="KW-0449">Lipoprotein</keyword>
<dbReference type="PRINTS" id="PR00449">
    <property type="entry name" value="RASTRNSFRMNG"/>
</dbReference>
<dbReference type="PANTHER" id="PTHR46149">
    <property type="entry name" value="MIP08469P"/>
    <property type="match status" value="1"/>
</dbReference>
<dbReference type="GeneID" id="101670271"/>
<dbReference type="SMART" id="SM00173">
    <property type="entry name" value="RAS"/>
    <property type="match status" value="1"/>
</dbReference>
<dbReference type="eggNOG" id="KOG0395">
    <property type="taxonomic scope" value="Eukaryota"/>
</dbReference>